<accession>A0A816KED0</accession>
<protein>
    <submittedName>
        <fullName evidence="2">(rape) hypothetical protein</fullName>
    </submittedName>
</protein>
<dbReference type="Gramene" id="CDY04061">
    <property type="protein sequence ID" value="CDY04061"/>
    <property type="gene ID" value="GSBRNA2T00117666001"/>
</dbReference>
<dbReference type="InterPro" id="IPR011993">
    <property type="entry name" value="PH-like_dom_sf"/>
</dbReference>
<dbReference type="AlphaFoldDB" id="A0A816KED0"/>
<reference evidence="2" key="1">
    <citation type="submission" date="2021-01" db="EMBL/GenBank/DDBJ databases">
        <authorList>
            <consortium name="Genoscope - CEA"/>
            <person name="William W."/>
        </authorList>
    </citation>
    <scope>NUCLEOTIDE SEQUENCE</scope>
</reference>
<organism evidence="2">
    <name type="scientific">Brassica napus</name>
    <name type="common">Rape</name>
    <dbReference type="NCBI Taxonomy" id="3708"/>
    <lineage>
        <taxon>Eukaryota</taxon>
        <taxon>Viridiplantae</taxon>
        <taxon>Streptophyta</taxon>
        <taxon>Embryophyta</taxon>
        <taxon>Tracheophyta</taxon>
        <taxon>Spermatophyta</taxon>
        <taxon>Magnoliopsida</taxon>
        <taxon>eudicotyledons</taxon>
        <taxon>Gunneridae</taxon>
        <taxon>Pentapetalae</taxon>
        <taxon>rosids</taxon>
        <taxon>malvids</taxon>
        <taxon>Brassicales</taxon>
        <taxon>Brassicaceae</taxon>
        <taxon>Brassiceae</taxon>
        <taxon>Brassica</taxon>
    </lineage>
</organism>
<gene>
    <name evidence="2" type="ORF">DARMORV10_C02P55380.1</name>
</gene>
<proteinExistence type="predicted"/>
<evidence type="ECO:0000259" key="1">
    <source>
        <dbReference type="Pfam" id="PF08156"/>
    </source>
</evidence>
<dbReference type="OMA" id="NLMDERC"/>
<evidence type="ECO:0000313" key="2">
    <source>
        <dbReference type="EMBL" id="CAF1920478.1"/>
    </source>
</evidence>
<sequence>MAMYALYESSSGYALFDVHGIHEIGQNVEAVESSVSDFTRFGRVVKLTAFHPPQNAEDALNQIKASLKKLEAEIGPDGLVKERNLMDERCSSLLRSERVSESRFNLSHGMADPVSYGSIERVIKQALISLKKGAQVLKYGRKGKPKFCPFRLSNVSMLSNIGFYG</sequence>
<dbReference type="Gene3D" id="2.30.29.30">
    <property type="entry name" value="Pleckstrin-homology domain (PH domain)/Phosphotyrosine-binding domain (PTB)"/>
    <property type="match status" value="1"/>
</dbReference>
<dbReference type="Pfam" id="PF08156">
    <property type="entry name" value="NOP5NT"/>
    <property type="match status" value="1"/>
</dbReference>
<feature type="domain" description="Nucleolar protein 58/56 N-terminal" evidence="1">
    <location>
        <begin position="4"/>
        <end position="65"/>
    </location>
</feature>
<dbReference type="InterPro" id="IPR012974">
    <property type="entry name" value="NOP58/56_N"/>
</dbReference>
<name>A0A816KED0_BRANA</name>
<dbReference type="EMBL" id="HG994366">
    <property type="protein sequence ID" value="CAF1920478.1"/>
    <property type="molecule type" value="Genomic_DNA"/>
</dbReference>
<dbReference type="Proteomes" id="UP001295469">
    <property type="component" value="Chromosome C02"/>
</dbReference>